<evidence type="ECO:0000256" key="1">
    <source>
        <dbReference type="SAM" id="MobiDB-lite"/>
    </source>
</evidence>
<dbReference type="Proteomes" id="UP000440041">
    <property type="component" value="Unassembled WGS sequence"/>
</dbReference>
<sequence length="293" mass="33948">MVQDDKPVGYVQLRNDFWRNTKIRKLWVVCPQAVGAYALMLSWCGDDLSDGRISDDTARYALGINDEILNALQDCRLVDHDGDMWTVHDFLAVNRSRDKVLAAAERKRQRDREYQARKYREKRGDVNPDTDSVSYDSRARLVRESYDIVRARPETQNPEPITQEKEEELHSSSKESENLTADDWAHTHAGADTISRIRDQYPKLDMRDALQAFTTHHGQTMKPPGMWERLFTGWCGKRASIAQVPEQHKHQHTWACEHTLTVLGLTDRSQVDDETMREACRIANQLNERENEP</sequence>
<dbReference type="EMBL" id="WBSO01000025">
    <property type="protein sequence ID" value="KAB8292066.1"/>
    <property type="molecule type" value="Genomic_DNA"/>
</dbReference>
<comment type="caution">
    <text evidence="2">The sequence shown here is derived from an EMBL/GenBank/DDBJ whole genome shotgun (WGS) entry which is preliminary data.</text>
</comment>
<feature type="region of interest" description="Disordered" evidence="1">
    <location>
        <begin position="104"/>
        <end position="133"/>
    </location>
</feature>
<evidence type="ECO:0008006" key="4">
    <source>
        <dbReference type="Google" id="ProtNLM"/>
    </source>
</evidence>
<feature type="compositionally biased region" description="Basic and acidic residues" evidence="1">
    <location>
        <begin position="104"/>
        <end position="126"/>
    </location>
</feature>
<evidence type="ECO:0000313" key="3">
    <source>
        <dbReference type="Proteomes" id="UP000440041"/>
    </source>
</evidence>
<evidence type="ECO:0000313" key="2">
    <source>
        <dbReference type="EMBL" id="KAB8292066.1"/>
    </source>
</evidence>
<organism evidence="2 3">
    <name type="scientific">Bifidobacterium apri</name>
    <dbReference type="NCBI Taxonomy" id="1769423"/>
    <lineage>
        <taxon>Bacteria</taxon>
        <taxon>Bacillati</taxon>
        <taxon>Actinomycetota</taxon>
        <taxon>Actinomycetes</taxon>
        <taxon>Bifidobacteriales</taxon>
        <taxon>Bifidobacteriaceae</taxon>
        <taxon>Bifidobacterium</taxon>
    </lineage>
</organism>
<accession>A0A6A2V6J5</accession>
<gene>
    <name evidence="2" type="ORF">DSM100238_1810</name>
</gene>
<dbReference type="OrthoDB" id="3239324at2"/>
<feature type="compositionally biased region" description="Basic and acidic residues" evidence="1">
    <location>
        <begin position="162"/>
        <end position="177"/>
    </location>
</feature>
<reference evidence="2 3" key="1">
    <citation type="submission" date="2019-09" db="EMBL/GenBank/DDBJ databases">
        <title>Characterization of the phylogenetic diversity of two novel species belonging to the genus Bifidobacterium: Bifidobacterium cebidarum sp. nov. and Bifidobacterium leontopitheci sp. nov.</title>
        <authorList>
            <person name="Lugli G.A."/>
            <person name="Duranti S."/>
            <person name="Milani C."/>
            <person name="Turroni F."/>
            <person name="Ventura M."/>
        </authorList>
    </citation>
    <scope>NUCLEOTIDE SEQUENCE [LARGE SCALE GENOMIC DNA]</scope>
    <source>
        <strain evidence="2 3">DSM 100238</strain>
    </source>
</reference>
<name>A0A6A2V6J5_9BIFI</name>
<dbReference type="RefSeq" id="WP_152356319.1">
    <property type="nucleotide sequence ID" value="NZ_JBHLXF010000001.1"/>
</dbReference>
<proteinExistence type="predicted"/>
<protein>
    <recommendedName>
        <fullName evidence="4">Replisome organizer</fullName>
    </recommendedName>
</protein>
<keyword evidence="3" id="KW-1185">Reference proteome</keyword>
<dbReference type="AlphaFoldDB" id="A0A6A2V6J5"/>
<feature type="region of interest" description="Disordered" evidence="1">
    <location>
        <begin position="148"/>
        <end position="182"/>
    </location>
</feature>